<dbReference type="Pfam" id="PF01546">
    <property type="entry name" value="Peptidase_M20"/>
    <property type="match status" value="1"/>
</dbReference>
<organism evidence="3 4">
    <name type="scientific">Penicillium decumbens</name>
    <dbReference type="NCBI Taxonomy" id="69771"/>
    <lineage>
        <taxon>Eukaryota</taxon>
        <taxon>Fungi</taxon>
        <taxon>Dikarya</taxon>
        <taxon>Ascomycota</taxon>
        <taxon>Pezizomycotina</taxon>
        <taxon>Eurotiomycetes</taxon>
        <taxon>Eurotiomycetidae</taxon>
        <taxon>Eurotiales</taxon>
        <taxon>Aspergillaceae</taxon>
        <taxon>Penicillium</taxon>
    </lineage>
</organism>
<name>A0A1V6PII2_PENDC</name>
<dbReference type="PANTHER" id="PTHR30575">
    <property type="entry name" value="PEPTIDASE M20"/>
    <property type="match status" value="1"/>
</dbReference>
<dbReference type="InterPro" id="IPR052030">
    <property type="entry name" value="Peptidase_M20/M20A_hydrolases"/>
</dbReference>
<evidence type="ECO:0000256" key="1">
    <source>
        <dbReference type="ARBA" id="ARBA00006247"/>
    </source>
</evidence>
<dbReference type="PIRSF" id="PIRSF037226">
    <property type="entry name" value="Amidohydrolase_ACY1L2_prd"/>
    <property type="match status" value="1"/>
</dbReference>
<dbReference type="STRING" id="69771.A0A1V6PII2"/>
<dbReference type="EMBL" id="MDYL01000004">
    <property type="protein sequence ID" value="OQD76316.1"/>
    <property type="molecule type" value="Genomic_DNA"/>
</dbReference>
<accession>A0A1V6PII2</accession>
<keyword evidence="4" id="KW-1185">Reference proteome</keyword>
<reference evidence="4" key="1">
    <citation type="journal article" date="2017" name="Nat. Microbiol.">
        <title>Global analysis of biosynthetic gene clusters reveals vast potential of secondary metabolite production in Penicillium species.</title>
        <authorList>
            <person name="Nielsen J.C."/>
            <person name="Grijseels S."/>
            <person name="Prigent S."/>
            <person name="Ji B."/>
            <person name="Dainat J."/>
            <person name="Nielsen K.F."/>
            <person name="Frisvad J.C."/>
            <person name="Workman M."/>
            <person name="Nielsen J."/>
        </authorList>
    </citation>
    <scope>NUCLEOTIDE SEQUENCE [LARGE SCALE GENOMIC DNA]</scope>
    <source>
        <strain evidence="4">IBT 11843</strain>
    </source>
</reference>
<dbReference type="InterPro" id="IPR036264">
    <property type="entry name" value="Bact_exopeptidase_dim_dom"/>
</dbReference>
<evidence type="ECO:0000256" key="2">
    <source>
        <dbReference type="PIRNR" id="PIRNR037226"/>
    </source>
</evidence>
<gene>
    <name evidence="3" type="ORF">PENDEC_c004G06271</name>
</gene>
<sequence length="453" mass="49378">MCRKIAVPLSWDSVDLKEHSSPRLCGSRGLVTESMSHTLNQSMALSMAGTDDVRTSVDAALATLEESLRRLNHEIWSNPELAYQEHRAHDTICDFLERQGFTVTRHAYGLDTSFEALHGSGGRLINFNAEYDALPGIGHACGHNLIATSSIAAFLALSFTLKKYGIPGRTQLLGTPAEENGGGKAKLIDAGAYKNVDISLMAHGGPKKIFPDQGAADGIAGTLMNARKNIHCQFTGKSAHAGGNPWDGINALDALVSSYNNVAVLRQQLLPDQRIHCAFMDTPKVANIIPEFTTAFWQVRSPSLKGLNTLVAKVRNCIEAGALATGCEVYIREEELYTDVRLNDTLCERYQLHMEEYDRKVLKRHDKVLAASSDIGNVSYVTPTLHTMFGIPTPENTFPHHPNFAAAAGTDEAHAEAIIVGKSLALSGWDMITNDALFETARHQWQEEIAGEG</sequence>
<dbReference type="InterPro" id="IPR002933">
    <property type="entry name" value="Peptidase_M20"/>
</dbReference>
<proteinExistence type="inferred from homology"/>
<dbReference type="Gene3D" id="3.40.630.10">
    <property type="entry name" value="Zn peptidases"/>
    <property type="match status" value="1"/>
</dbReference>
<dbReference type="Gene3D" id="3.30.70.360">
    <property type="match status" value="1"/>
</dbReference>
<comment type="caution">
    <text evidence="3">The sequence shown here is derived from an EMBL/GenBank/DDBJ whole genome shotgun (WGS) entry which is preliminary data.</text>
</comment>
<dbReference type="Proteomes" id="UP000191522">
    <property type="component" value="Unassembled WGS sequence"/>
</dbReference>
<dbReference type="OrthoDB" id="6119954at2759"/>
<dbReference type="SUPFAM" id="SSF55031">
    <property type="entry name" value="Bacterial exopeptidase dimerisation domain"/>
    <property type="match status" value="1"/>
</dbReference>
<dbReference type="PANTHER" id="PTHR30575:SF8">
    <property type="entry name" value="PEPTIDASE M20 DOMAIN-CONTAINING PROTEIN 2"/>
    <property type="match status" value="1"/>
</dbReference>
<evidence type="ECO:0000313" key="3">
    <source>
        <dbReference type="EMBL" id="OQD76316.1"/>
    </source>
</evidence>
<comment type="similarity">
    <text evidence="1 2">Belongs to the peptidase M20A family.</text>
</comment>
<dbReference type="InterPro" id="IPR017144">
    <property type="entry name" value="Xaa-Arg_dipeptidase"/>
</dbReference>
<dbReference type="CDD" id="cd05672">
    <property type="entry name" value="M20_ACY1L2-like"/>
    <property type="match status" value="1"/>
</dbReference>
<evidence type="ECO:0000313" key="4">
    <source>
        <dbReference type="Proteomes" id="UP000191522"/>
    </source>
</evidence>
<protein>
    <recommendedName>
        <fullName evidence="2">Peptidase M20 domain-containing protein 2</fullName>
    </recommendedName>
</protein>
<dbReference type="GO" id="GO:0016805">
    <property type="term" value="F:dipeptidase activity"/>
    <property type="evidence" value="ECO:0007669"/>
    <property type="project" value="InterPro"/>
</dbReference>
<dbReference type="InterPro" id="IPR017439">
    <property type="entry name" value="Amidohydrolase"/>
</dbReference>
<dbReference type="OMA" id="LMVHPDE"/>
<dbReference type="FunFam" id="3.30.70.360:FF:000004">
    <property type="entry name" value="Peptidase M20 domain-containing protein 2"/>
    <property type="match status" value="1"/>
</dbReference>
<dbReference type="NCBIfam" id="TIGR01891">
    <property type="entry name" value="amidohydrolases"/>
    <property type="match status" value="1"/>
</dbReference>
<dbReference type="AlphaFoldDB" id="A0A1V6PII2"/>
<dbReference type="SUPFAM" id="SSF53187">
    <property type="entry name" value="Zn-dependent exopeptidases"/>
    <property type="match status" value="1"/>
</dbReference>